<proteinExistence type="predicted"/>
<dbReference type="PANTHER" id="PTHR34136:SF1">
    <property type="entry name" value="UDP-N-ACETYL-D-MANNOSAMINURONIC ACID TRANSFERASE"/>
    <property type="match status" value="1"/>
</dbReference>
<keyword evidence="4" id="KW-1185">Reference proteome</keyword>
<evidence type="ECO:0000256" key="2">
    <source>
        <dbReference type="ARBA" id="ARBA00022679"/>
    </source>
</evidence>
<evidence type="ECO:0000313" key="3">
    <source>
        <dbReference type="EMBL" id="NYE85513.1"/>
    </source>
</evidence>
<sequence>MKPTPSQPAGSIRLFDLNVRPVTLKQAVDLLAAWITERHSRGGVVVTPNVDHIVRMAKAAPEFRESYASAEFIFADGMPVVWASRLLGRPLPERVTGADLFVALCNEATSRNWRVSVIGGIPGTEKTLEDRFRDYYPGIDIQVHCPSMSFDPLGPEGQAAADLQRARAPHLLFVCLGMPKQEVWSLHYGPTLPGSLILCVGAAMEFGIGLQRRAPRFVQKAGMEWAWRLLSNPKRFWRRYLVDDPRFARMCWREWRQNARP</sequence>
<evidence type="ECO:0000256" key="1">
    <source>
        <dbReference type="ARBA" id="ARBA00022676"/>
    </source>
</evidence>
<keyword evidence="2 3" id="KW-0808">Transferase</keyword>
<evidence type="ECO:0000313" key="4">
    <source>
        <dbReference type="Proteomes" id="UP000542125"/>
    </source>
</evidence>
<accession>A0A7Y9LQ47</accession>
<reference evidence="3 4" key="1">
    <citation type="submission" date="2020-07" db="EMBL/GenBank/DDBJ databases">
        <title>Genomic Encyclopedia of Type Strains, Phase IV (KMG-V): Genome sequencing to study the core and pangenomes of soil and plant-associated prokaryotes.</title>
        <authorList>
            <person name="Whitman W."/>
        </authorList>
    </citation>
    <scope>NUCLEOTIDE SEQUENCE [LARGE SCALE GENOMIC DNA]</scope>
    <source>
        <strain evidence="3 4">SAS40</strain>
    </source>
</reference>
<dbReference type="NCBIfam" id="TIGR00696">
    <property type="entry name" value="wecG_tagA_cpsF"/>
    <property type="match status" value="1"/>
</dbReference>
<name>A0A7Y9LQ47_9BURK</name>
<dbReference type="InterPro" id="IPR004629">
    <property type="entry name" value="WecG_TagA_CpsF"/>
</dbReference>
<protein>
    <submittedName>
        <fullName evidence="3">N-acetylglucosaminyldiphosphoundecaprenol N-acetyl-beta-D-mannosaminyltransferase</fullName>
        <ecNumber evidence="3">2.4.1.187</ecNumber>
    </submittedName>
</protein>
<gene>
    <name evidence="3" type="ORF">FHW18_004820</name>
</gene>
<comment type="caution">
    <text evidence="3">The sequence shown here is derived from an EMBL/GenBank/DDBJ whole genome shotgun (WGS) entry which is preliminary data.</text>
</comment>
<organism evidence="3 4">
    <name type="scientific">Pigmentiphaga litoralis</name>
    <dbReference type="NCBI Taxonomy" id="516702"/>
    <lineage>
        <taxon>Bacteria</taxon>
        <taxon>Pseudomonadati</taxon>
        <taxon>Pseudomonadota</taxon>
        <taxon>Betaproteobacteria</taxon>
        <taxon>Burkholderiales</taxon>
        <taxon>Alcaligenaceae</taxon>
        <taxon>Pigmentiphaga</taxon>
    </lineage>
</organism>
<dbReference type="RefSeq" id="WP_179589503.1">
    <property type="nucleotide sequence ID" value="NZ_JACBYR010000002.1"/>
</dbReference>
<dbReference type="EC" id="2.4.1.187" evidence="3"/>
<keyword evidence="1 3" id="KW-0328">Glycosyltransferase</keyword>
<dbReference type="GO" id="GO:0047244">
    <property type="term" value="F:N-acetylglucosaminyldiphosphoundecaprenol N-acetyl-beta-D-mannosaminyltransferase activity"/>
    <property type="evidence" value="ECO:0007669"/>
    <property type="project" value="UniProtKB-EC"/>
</dbReference>
<dbReference type="PANTHER" id="PTHR34136">
    <property type="match status" value="1"/>
</dbReference>
<dbReference type="CDD" id="cd06533">
    <property type="entry name" value="Glyco_transf_WecG_TagA"/>
    <property type="match status" value="1"/>
</dbReference>
<dbReference type="Proteomes" id="UP000542125">
    <property type="component" value="Unassembled WGS sequence"/>
</dbReference>
<dbReference type="AlphaFoldDB" id="A0A7Y9LQ47"/>
<dbReference type="Pfam" id="PF03808">
    <property type="entry name" value="Glyco_tran_WecG"/>
    <property type="match status" value="1"/>
</dbReference>
<dbReference type="EMBL" id="JACBYR010000002">
    <property type="protein sequence ID" value="NYE85513.1"/>
    <property type="molecule type" value="Genomic_DNA"/>
</dbReference>